<dbReference type="GO" id="GO:0003729">
    <property type="term" value="F:mRNA binding"/>
    <property type="evidence" value="ECO:0007669"/>
    <property type="project" value="TreeGrafter"/>
</dbReference>
<organism evidence="6 7">
    <name type="scientific">Carpinus fangiana</name>
    <dbReference type="NCBI Taxonomy" id="176857"/>
    <lineage>
        <taxon>Eukaryota</taxon>
        <taxon>Viridiplantae</taxon>
        <taxon>Streptophyta</taxon>
        <taxon>Embryophyta</taxon>
        <taxon>Tracheophyta</taxon>
        <taxon>Spermatophyta</taxon>
        <taxon>Magnoliopsida</taxon>
        <taxon>eudicotyledons</taxon>
        <taxon>Gunneridae</taxon>
        <taxon>Pentapetalae</taxon>
        <taxon>rosids</taxon>
        <taxon>fabids</taxon>
        <taxon>Fagales</taxon>
        <taxon>Betulaceae</taxon>
        <taxon>Carpinus</taxon>
    </lineage>
</organism>
<sequence>MLAATLSFPCYAKPRRLTIRNSVTNFSNRNSLKLRASLSDFPLASRIMVRNLPYSTSESSLRQEFSNFGEIAEVKLEKNGARKWSKGYAFIQYTCQEDAMLALENMDYKNFDGRVIYVELAKPGGNAFGGRPRTSGPPKVQHLQEQDEVPDCWY</sequence>
<evidence type="ECO:0000313" key="7">
    <source>
        <dbReference type="Proteomes" id="UP000327013"/>
    </source>
</evidence>
<dbReference type="PANTHER" id="PTHR13952">
    <property type="entry name" value="U1 SMALL NUCLEAR RIBONUCLEOPROTEIN 70 KD"/>
    <property type="match status" value="1"/>
</dbReference>
<dbReference type="GO" id="GO:0005685">
    <property type="term" value="C:U1 snRNP"/>
    <property type="evidence" value="ECO:0007669"/>
    <property type="project" value="TreeGrafter"/>
</dbReference>
<dbReference type="PANTHER" id="PTHR13952:SF19">
    <property type="entry name" value="GLYCINE-RICH RNA-BINDING PROTEIN 4, MITOCHONDRIAL ISOFORM X1"/>
    <property type="match status" value="1"/>
</dbReference>
<protein>
    <recommendedName>
        <fullName evidence="5">RRM domain-containing protein</fullName>
    </recommendedName>
</protein>
<evidence type="ECO:0000256" key="3">
    <source>
        <dbReference type="PROSITE-ProRule" id="PRU00176"/>
    </source>
</evidence>
<evidence type="ECO:0000256" key="1">
    <source>
        <dbReference type="ARBA" id="ARBA00004123"/>
    </source>
</evidence>
<accession>A0A5N6QBR8</accession>
<dbReference type="SUPFAM" id="SSF54928">
    <property type="entry name" value="RNA-binding domain, RBD"/>
    <property type="match status" value="1"/>
</dbReference>
<reference evidence="6 7" key="1">
    <citation type="submission" date="2019-06" db="EMBL/GenBank/DDBJ databases">
        <title>A chromosomal-level reference genome of Carpinus fangiana (Coryloideae, Betulaceae).</title>
        <authorList>
            <person name="Yang X."/>
            <person name="Wang Z."/>
            <person name="Zhang L."/>
            <person name="Hao G."/>
            <person name="Liu J."/>
            <person name="Yang Y."/>
        </authorList>
    </citation>
    <scope>NUCLEOTIDE SEQUENCE [LARGE SCALE GENOMIC DNA]</scope>
    <source>
        <strain evidence="6">Cfa_2016G</strain>
        <tissue evidence="6">Leaf</tissue>
    </source>
</reference>
<keyword evidence="2" id="KW-0539">Nucleus</keyword>
<dbReference type="SMART" id="SM00360">
    <property type="entry name" value="RRM"/>
    <property type="match status" value="1"/>
</dbReference>
<dbReference type="OrthoDB" id="439808at2759"/>
<evidence type="ECO:0000256" key="2">
    <source>
        <dbReference type="ARBA" id="ARBA00023242"/>
    </source>
</evidence>
<dbReference type="PROSITE" id="PS50102">
    <property type="entry name" value="RRM"/>
    <property type="match status" value="1"/>
</dbReference>
<dbReference type="InterPro" id="IPR012677">
    <property type="entry name" value="Nucleotide-bd_a/b_plait_sf"/>
</dbReference>
<gene>
    <name evidence="6" type="ORF">FH972_000663</name>
</gene>
<dbReference type="GO" id="GO:0071004">
    <property type="term" value="C:U2-type prespliceosome"/>
    <property type="evidence" value="ECO:0007669"/>
    <property type="project" value="TreeGrafter"/>
</dbReference>
<proteinExistence type="predicted"/>
<dbReference type="EMBL" id="CM017321">
    <property type="protein sequence ID" value="KAE7995901.1"/>
    <property type="molecule type" value="Genomic_DNA"/>
</dbReference>
<keyword evidence="7" id="KW-1185">Reference proteome</keyword>
<feature type="region of interest" description="Disordered" evidence="4">
    <location>
        <begin position="127"/>
        <end position="154"/>
    </location>
</feature>
<dbReference type="Proteomes" id="UP000327013">
    <property type="component" value="Chromosome 1"/>
</dbReference>
<evidence type="ECO:0000313" key="6">
    <source>
        <dbReference type="EMBL" id="KAE7995901.1"/>
    </source>
</evidence>
<dbReference type="GO" id="GO:0000398">
    <property type="term" value="P:mRNA splicing, via spliceosome"/>
    <property type="evidence" value="ECO:0007669"/>
    <property type="project" value="TreeGrafter"/>
</dbReference>
<dbReference type="InterPro" id="IPR051183">
    <property type="entry name" value="U1_U11-U12_snRNP_70-35kDa"/>
</dbReference>
<keyword evidence="3" id="KW-0694">RNA-binding</keyword>
<name>A0A5N6QBR8_9ROSI</name>
<evidence type="ECO:0000259" key="5">
    <source>
        <dbReference type="PROSITE" id="PS50102"/>
    </source>
</evidence>
<dbReference type="Pfam" id="PF00076">
    <property type="entry name" value="RRM_1"/>
    <property type="match status" value="1"/>
</dbReference>
<comment type="subcellular location">
    <subcellularLocation>
        <location evidence="1">Nucleus</location>
    </subcellularLocation>
</comment>
<dbReference type="GO" id="GO:0071011">
    <property type="term" value="C:precatalytic spliceosome"/>
    <property type="evidence" value="ECO:0007669"/>
    <property type="project" value="TreeGrafter"/>
</dbReference>
<evidence type="ECO:0000256" key="4">
    <source>
        <dbReference type="SAM" id="MobiDB-lite"/>
    </source>
</evidence>
<dbReference type="Gene3D" id="3.30.70.330">
    <property type="match status" value="1"/>
</dbReference>
<dbReference type="InterPro" id="IPR000504">
    <property type="entry name" value="RRM_dom"/>
</dbReference>
<dbReference type="InterPro" id="IPR035979">
    <property type="entry name" value="RBD_domain_sf"/>
</dbReference>
<dbReference type="AlphaFoldDB" id="A0A5N6QBR8"/>
<feature type="domain" description="RRM" evidence="5">
    <location>
        <begin position="45"/>
        <end position="123"/>
    </location>
</feature>
<dbReference type="GO" id="GO:0030619">
    <property type="term" value="F:U1 snRNA binding"/>
    <property type="evidence" value="ECO:0007669"/>
    <property type="project" value="TreeGrafter"/>
</dbReference>